<organism evidence="1 2">
    <name type="scientific">Strongylocentrotus purpuratus</name>
    <name type="common">Purple sea urchin</name>
    <dbReference type="NCBI Taxonomy" id="7668"/>
    <lineage>
        <taxon>Eukaryota</taxon>
        <taxon>Metazoa</taxon>
        <taxon>Echinodermata</taxon>
        <taxon>Eleutherozoa</taxon>
        <taxon>Echinozoa</taxon>
        <taxon>Echinoidea</taxon>
        <taxon>Euechinoidea</taxon>
        <taxon>Echinacea</taxon>
        <taxon>Camarodonta</taxon>
        <taxon>Echinidea</taxon>
        <taxon>Strongylocentrotidae</taxon>
        <taxon>Strongylocentrotus</taxon>
    </lineage>
</organism>
<reference evidence="1" key="2">
    <citation type="submission" date="2021-01" db="UniProtKB">
        <authorList>
            <consortium name="EnsemblMetazoa"/>
        </authorList>
    </citation>
    <scope>IDENTIFICATION</scope>
</reference>
<dbReference type="RefSeq" id="XP_030845554.1">
    <property type="nucleotide sequence ID" value="XM_030989694.1"/>
</dbReference>
<dbReference type="InParanoid" id="A0A7M7P2Z2"/>
<dbReference type="GeneID" id="105436495"/>
<evidence type="ECO:0000313" key="1">
    <source>
        <dbReference type="EnsemblMetazoa" id="XP_030845554"/>
    </source>
</evidence>
<proteinExistence type="predicted"/>
<dbReference type="KEGG" id="spu:105436495"/>
<dbReference type="EnsemblMetazoa" id="XM_030989694">
    <property type="protein sequence ID" value="XP_030845554"/>
    <property type="gene ID" value="LOC105436495"/>
</dbReference>
<accession>A0A7M7P2Z2</accession>
<protein>
    <submittedName>
        <fullName evidence="1">Uncharacterized protein</fullName>
    </submittedName>
</protein>
<dbReference type="Proteomes" id="UP000007110">
    <property type="component" value="Unassembled WGS sequence"/>
</dbReference>
<reference evidence="2" key="1">
    <citation type="submission" date="2015-02" db="EMBL/GenBank/DDBJ databases">
        <title>Genome sequencing for Strongylocentrotus purpuratus.</title>
        <authorList>
            <person name="Murali S."/>
            <person name="Liu Y."/>
            <person name="Vee V."/>
            <person name="English A."/>
            <person name="Wang M."/>
            <person name="Skinner E."/>
            <person name="Han Y."/>
            <person name="Muzny D.M."/>
            <person name="Worley K.C."/>
            <person name="Gibbs R.A."/>
        </authorList>
    </citation>
    <scope>NUCLEOTIDE SEQUENCE</scope>
</reference>
<sequence length="106" mass="12620">MNVIDPDVGPWARVRHQCLCRTQGGFGPRCKRDTRHLSRICWQHRLNYTEEEIEVLIRMRPIRCQAMTLRGHQCSRDGRRRHVLMYCTQHYNIHAGPEVMSDSDEF</sequence>
<evidence type="ECO:0000313" key="2">
    <source>
        <dbReference type="Proteomes" id="UP000007110"/>
    </source>
</evidence>
<keyword evidence="2" id="KW-1185">Reference proteome</keyword>
<name>A0A7M7P2Z2_STRPU</name>
<dbReference type="AlphaFoldDB" id="A0A7M7P2Z2"/>